<evidence type="ECO:0000256" key="2">
    <source>
        <dbReference type="ARBA" id="ARBA00009997"/>
    </source>
</evidence>
<proteinExistence type="inferred from homology"/>
<comment type="cofactor">
    <cofactor evidence="1">
        <name>Mg(2+)</name>
        <dbReference type="ChEBI" id="CHEBI:18420"/>
    </cofactor>
</comment>
<keyword evidence="6" id="KW-0460">Magnesium</keyword>
<dbReference type="EC" id="3.1.3.71" evidence="3"/>
<sequence>MSVLVVEFLLGVTGAKIAAKRNHTVVVIDVLRASSTIVTLLDKGVQAIKPVESIHHWDGLIIGEEDGQRINGCHLNNSPTEVKEMSFNRHEVVAIKTTNGSACIMASKSINNHVLIGSALNAKASAALASSIAIHNGGFISIVLAGWRGQIALDDLYIASLIFDNIPHKKLLTGVIKYQGVDDLYSAMIGTEAAKRLHKLGYEKDILTCAQQDVTQTVPYYDGELIRSWHPTGDN</sequence>
<evidence type="ECO:0000256" key="1">
    <source>
        <dbReference type="ARBA" id="ARBA00001946"/>
    </source>
</evidence>
<dbReference type="Gene3D" id="3.90.1560.10">
    <property type="entry name" value="ComB-like"/>
    <property type="match status" value="1"/>
</dbReference>
<evidence type="ECO:0000313" key="8">
    <source>
        <dbReference type="EMBL" id="WED44270.1"/>
    </source>
</evidence>
<reference evidence="8 9" key="1">
    <citation type="submission" date="2023-02" db="EMBL/GenBank/DDBJ databases">
        <title>Genome Sequence of L. cardiaca H63T.</title>
        <authorList>
            <person name="Lopez A.E."/>
            <person name="Cianciotto N.P."/>
        </authorList>
    </citation>
    <scope>NUCLEOTIDE SEQUENCE [LARGE SCALE GENOMIC DNA]</scope>
    <source>
        <strain evidence="8 9">H63</strain>
    </source>
</reference>
<name>A0ABY8AUB7_9GAMM</name>
<dbReference type="Pfam" id="PF04029">
    <property type="entry name" value="2-ph_phosp"/>
    <property type="match status" value="1"/>
</dbReference>
<dbReference type="InterPro" id="IPR005238">
    <property type="entry name" value="ComB-like"/>
</dbReference>
<evidence type="ECO:0000256" key="6">
    <source>
        <dbReference type="ARBA" id="ARBA00022842"/>
    </source>
</evidence>
<comment type="similarity">
    <text evidence="2">Belongs to the ComB family.</text>
</comment>
<evidence type="ECO:0000256" key="3">
    <source>
        <dbReference type="ARBA" id="ARBA00012953"/>
    </source>
</evidence>
<keyword evidence="5" id="KW-0378">Hydrolase</keyword>
<accession>A0ABY8AUB7</accession>
<dbReference type="SUPFAM" id="SSF142823">
    <property type="entry name" value="ComB-like"/>
    <property type="match status" value="1"/>
</dbReference>
<dbReference type="PANTHER" id="PTHR37311">
    <property type="entry name" value="2-PHOSPHOSULFOLACTATE PHOSPHATASE-RELATED"/>
    <property type="match status" value="1"/>
</dbReference>
<protein>
    <recommendedName>
        <fullName evidence="4">Probable 2-phosphosulfolactate phosphatase</fullName>
        <ecNumber evidence="3">3.1.3.71</ecNumber>
    </recommendedName>
</protein>
<keyword evidence="9" id="KW-1185">Reference proteome</keyword>
<evidence type="ECO:0000256" key="7">
    <source>
        <dbReference type="ARBA" id="ARBA00033711"/>
    </source>
</evidence>
<dbReference type="RefSeq" id="WP_275090087.1">
    <property type="nucleotide sequence ID" value="NZ_CP119078.1"/>
</dbReference>
<dbReference type="PANTHER" id="PTHR37311:SF1">
    <property type="entry name" value="2-PHOSPHOSULFOLACTATE PHOSPHATASE-RELATED"/>
    <property type="match status" value="1"/>
</dbReference>
<evidence type="ECO:0000256" key="4">
    <source>
        <dbReference type="ARBA" id="ARBA00021948"/>
    </source>
</evidence>
<dbReference type="InterPro" id="IPR036702">
    <property type="entry name" value="ComB-like_sf"/>
</dbReference>
<evidence type="ECO:0000313" key="9">
    <source>
        <dbReference type="Proteomes" id="UP001222087"/>
    </source>
</evidence>
<dbReference type="EMBL" id="CP119078">
    <property type="protein sequence ID" value="WED44270.1"/>
    <property type="molecule type" value="Genomic_DNA"/>
</dbReference>
<comment type="catalytic activity">
    <reaction evidence="7">
        <text>(2R)-O-phospho-3-sulfolactate + H2O = (2R)-3-sulfolactate + phosphate</text>
        <dbReference type="Rhea" id="RHEA:23416"/>
        <dbReference type="ChEBI" id="CHEBI:15377"/>
        <dbReference type="ChEBI" id="CHEBI:15597"/>
        <dbReference type="ChEBI" id="CHEBI:43474"/>
        <dbReference type="ChEBI" id="CHEBI:58738"/>
        <dbReference type="EC" id="3.1.3.71"/>
    </reaction>
</comment>
<dbReference type="Proteomes" id="UP001222087">
    <property type="component" value="Chromosome"/>
</dbReference>
<gene>
    <name evidence="8" type="ORF">PXX05_05650</name>
</gene>
<organism evidence="8 9">
    <name type="scientific">Legionella cardiaca</name>
    <dbReference type="NCBI Taxonomy" id="1071983"/>
    <lineage>
        <taxon>Bacteria</taxon>
        <taxon>Pseudomonadati</taxon>
        <taxon>Pseudomonadota</taxon>
        <taxon>Gammaproteobacteria</taxon>
        <taxon>Legionellales</taxon>
        <taxon>Legionellaceae</taxon>
        <taxon>Legionella</taxon>
    </lineage>
</organism>
<evidence type="ECO:0000256" key="5">
    <source>
        <dbReference type="ARBA" id="ARBA00022801"/>
    </source>
</evidence>